<dbReference type="AlphaFoldDB" id="A0A427US07"/>
<dbReference type="Pfam" id="PF10834">
    <property type="entry name" value="DUF2560"/>
    <property type="match status" value="1"/>
</dbReference>
<protein>
    <submittedName>
        <fullName evidence="1">DUF2560 family protein</fullName>
    </submittedName>
</protein>
<gene>
    <name evidence="1" type="ORF">EGT71_19665</name>
</gene>
<proteinExistence type="predicted"/>
<evidence type="ECO:0000313" key="2">
    <source>
        <dbReference type="Proteomes" id="UP000275331"/>
    </source>
</evidence>
<reference evidence="1 2" key="1">
    <citation type="submission" date="2018-10" db="EMBL/GenBank/DDBJ databases">
        <title>Transmission dynamics of multidrug resistant bacteria on intensive care unit surfaces.</title>
        <authorList>
            <person name="D'Souza A.W."/>
            <person name="Potter R.F."/>
            <person name="Wallace M."/>
            <person name="Shupe A."/>
            <person name="Patel S."/>
            <person name="Sun S."/>
            <person name="Gul D."/>
            <person name="Kwon J.H."/>
            <person name="Andleeb S."/>
            <person name="Burnham C.-A.D."/>
            <person name="Dantas G."/>
        </authorList>
    </citation>
    <scope>NUCLEOTIDE SEQUENCE [LARGE SCALE GENOMIC DNA]</scope>
    <source>
        <strain evidence="1 2">AS_373</strain>
    </source>
</reference>
<organism evidence="1 2">
    <name type="scientific">Atlantibacter subterraneus</name>
    <dbReference type="NCBI Taxonomy" id="255519"/>
    <lineage>
        <taxon>Bacteria</taxon>
        <taxon>Pseudomonadati</taxon>
        <taxon>Pseudomonadota</taxon>
        <taxon>Gammaproteobacteria</taxon>
        <taxon>Enterobacterales</taxon>
        <taxon>Enterobacteriaceae</taxon>
        <taxon>Atlantibacter</taxon>
    </lineage>
</organism>
<evidence type="ECO:0000313" key="1">
    <source>
        <dbReference type="EMBL" id="RSE22994.1"/>
    </source>
</evidence>
<sequence>MAEITGMTELQQMNLDILRIVQNDTAAAQKAIGFIQGSKLNYELFKDQYSLAISEPTPVARTEKAIREAKEALDLFTVGV</sequence>
<name>A0A427US07_9ENTR</name>
<accession>A0A427US07</accession>
<dbReference type="RefSeq" id="WP_125294901.1">
    <property type="nucleotide sequence ID" value="NZ_RHWZ01000013.1"/>
</dbReference>
<dbReference type="InterPro" id="IPR022544">
    <property type="entry name" value="Phage_P22_Orf80"/>
</dbReference>
<dbReference type="OrthoDB" id="6459928at2"/>
<dbReference type="EMBL" id="RHXB01000015">
    <property type="protein sequence ID" value="RSE22994.1"/>
    <property type="molecule type" value="Genomic_DNA"/>
</dbReference>
<comment type="caution">
    <text evidence="1">The sequence shown here is derived from an EMBL/GenBank/DDBJ whole genome shotgun (WGS) entry which is preliminary data.</text>
</comment>
<dbReference type="Proteomes" id="UP000275331">
    <property type="component" value="Unassembled WGS sequence"/>
</dbReference>